<evidence type="ECO:0000313" key="21">
    <source>
        <dbReference type="Proteomes" id="UP000694941"/>
    </source>
</evidence>
<evidence type="ECO:0000256" key="17">
    <source>
        <dbReference type="ARBA" id="ARBA00049360"/>
    </source>
</evidence>
<keyword evidence="5" id="KW-0158">Chromosome</keyword>
<keyword evidence="10 18" id="KW-0862">Zinc</keyword>
<keyword evidence="12" id="KW-0460">Magnesium</keyword>
<dbReference type="Gene3D" id="3.40.50.300">
    <property type="entry name" value="P-loop containing nucleotide triphosphate hydrolases"/>
    <property type="match status" value="2"/>
</dbReference>
<dbReference type="Pfam" id="PF13476">
    <property type="entry name" value="AAA_23"/>
    <property type="match status" value="1"/>
</dbReference>
<evidence type="ECO:0000256" key="4">
    <source>
        <dbReference type="ARBA" id="ARBA00009439"/>
    </source>
</evidence>
<comment type="subcellular location">
    <subcellularLocation>
        <location evidence="3">Chromosome</location>
    </subcellularLocation>
    <subcellularLocation>
        <location evidence="2">Nucleus</location>
    </subcellularLocation>
</comment>
<dbReference type="SUPFAM" id="SSF52540">
    <property type="entry name" value="P-loop containing nucleoside triphosphate hydrolases"/>
    <property type="match status" value="2"/>
</dbReference>
<evidence type="ECO:0000256" key="16">
    <source>
        <dbReference type="ARBA" id="ARBA00023254"/>
    </source>
</evidence>
<feature type="binding site" evidence="18">
    <location>
        <position position="690"/>
    </location>
    <ligand>
        <name>Zn(2+)</name>
        <dbReference type="ChEBI" id="CHEBI:29105"/>
    </ligand>
</feature>
<dbReference type="InterPro" id="IPR013134">
    <property type="entry name" value="Zn_hook_RAD50"/>
</dbReference>
<evidence type="ECO:0000256" key="15">
    <source>
        <dbReference type="ARBA" id="ARBA00023242"/>
    </source>
</evidence>
<evidence type="ECO:0000256" key="3">
    <source>
        <dbReference type="ARBA" id="ARBA00004286"/>
    </source>
</evidence>
<feature type="coiled-coil region" evidence="19">
    <location>
        <begin position="260"/>
        <end position="337"/>
    </location>
</feature>
<dbReference type="GeneID" id="106461218"/>
<dbReference type="RefSeq" id="XP_013776467.1">
    <property type="nucleotide sequence ID" value="XM_013921013.2"/>
</dbReference>
<dbReference type="NCBIfam" id="TIGR00606">
    <property type="entry name" value="rad50"/>
    <property type="match status" value="1"/>
</dbReference>
<keyword evidence="11" id="KW-0067">ATP-binding</keyword>
<keyword evidence="16" id="KW-0469">Meiosis</keyword>
<evidence type="ECO:0000256" key="6">
    <source>
        <dbReference type="ARBA" id="ARBA00022723"/>
    </source>
</evidence>
<dbReference type="Pfam" id="PF13558">
    <property type="entry name" value="SbcC_Walker_B"/>
    <property type="match status" value="1"/>
</dbReference>
<evidence type="ECO:0000256" key="2">
    <source>
        <dbReference type="ARBA" id="ARBA00004123"/>
    </source>
</evidence>
<feature type="coiled-coil region" evidence="19">
    <location>
        <begin position="198"/>
        <end position="225"/>
    </location>
</feature>
<dbReference type="PANTHER" id="PTHR18867">
    <property type="entry name" value="RAD50"/>
    <property type="match status" value="1"/>
</dbReference>
<evidence type="ECO:0000256" key="5">
    <source>
        <dbReference type="ARBA" id="ARBA00022454"/>
    </source>
</evidence>
<organism evidence="21 22">
    <name type="scientific">Limulus polyphemus</name>
    <name type="common">Atlantic horseshoe crab</name>
    <dbReference type="NCBI Taxonomy" id="6850"/>
    <lineage>
        <taxon>Eukaryota</taxon>
        <taxon>Metazoa</taxon>
        <taxon>Ecdysozoa</taxon>
        <taxon>Arthropoda</taxon>
        <taxon>Chelicerata</taxon>
        <taxon>Merostomata</taxon>
        <taxon>Xiphosura</taxon>
        <taxon>Limulidae</taxon>
        <taxon>Limulus</taxon>
    </lineage>
</organism>
<feature type="coiled-coil region" evidence="19">
    <location>
        <begin position="852"/>
        <end position="941"/>
    </location>
</feature>
<dbReference type="Pfam" id="PF04423">
    <property type="entry name" value="Rad50_zn_hook"/>
    <property type="match status" value="1"/>
</dbReference>
<dbReference type="InterPro" id="IPR038729">
    <property type="entry name" value="Rad50/SbcC_AAA"/>
</dbReference>
<feature type="coiled-coil region" evidence="19">
    <location>
        <begin position="394"/>
        <end position="614"/>
    </location>
</feature>
<dbReference type="Proteomes" id="UP000694941">
    <property type="component" value="Unplaced"/>
</dbReference>
<comment type="similarity">
    <text evidence="4">Belongs to the SMC family. RAD50 subfamily.</text>
</comment>
<evidence type="ECO:0000256" key="14">
    <source>
        <dbReference type="ARBA" id="ARBA00023204"/>
    </source>
</evidence>
<accession>A0ABM1B7N8</accession>
<keyword evidence="15" id="KW-0539">Nucleus</keyword>
<reference evidence="22" key="1">
    <citation type="submission" date="2025-08" db="UniProtKB">
        <authorList>
            <consortium name="RefSeq"/>
        </authorList>
    </citation>
    <scope>IDENTIFICATION</scope>
    <source>
        <tissue evidence="22">Muscle</tissue>
    </source>
</reference>
<evidence type="ECO:0000256" key="13">
    <source>
        <dbReference type="ARBA" id="ARBA00023054"/>
    </source>
</evidence>
<evidence type="ECO:0000256" key="8">
    <source>
        <dbReference type="ARBA" id="ARBA00022763"/>
    </source>
</evidence>
<evidence type="ECO:0000256" key="18">
    <source>
        <dbReference type="PROSITE-ProRule" id="PRU00471"/>
    </source>
</evidence>
<dbReference type="PANTHER" id="PTHR18867:SF12">
    <property type="entry name" value="DNA REPAIR PROTEIN RAD50"/>
    <property type="match status" value="1"/>
</dbReference>
<comment type="cofactor">
    <cofactor evidence="1">
        <name>Zn(2+)</name>
        <dbReference type="ChEBI" id="CHEBI:29105"/>
    </cofactor>
</comment>
<evidence type="ECO:0000256" key="12">
    <source>
        <dbReference type="ARBA" id="ARBA00022842"/>
    </source>
</evidence>
<evidence type="ECO:0000313" key="22">
    <source>
        <dbReference type="RefSeq" id="XP_013776467.1"/>
    </source>
</evidence>
<keyword evidence="14" id="KW-0234">DNA repair</keyword>
<keyword evidence="21" id="KW-1185">Reference proteome</keyword>
<evidence type="ECO:0000256" key="1">
    <source>
        <dbReference type="ARBA" id="ARBA00001947"/>
    </source>
</evidence>
<comment type="catalytic activity">
    <reaction evidence="17">
        <text>ATP + H2O = ADP + phosphate + H(+)</text>
        <dbReference type="Rhea" id="RHEA:13065"/>
        <dbReference type="ChEBI" id="CHEBI:15377"/>
        <dbReference type="ChEBI" id="CHEBI:15378"/>
        <dbReference type="ChEBI" id="CHEBI:30616"/>
        <dbReference type="ChEBI" id="CHEBI:43474"/>
        <dbReference type="ChEBI" id="CHEBI:456216"/>
    </reaction>
</comment>
<protein>
    <submittedName>
        <fullName evidence="22">DNA repair protein RAD50-like</fullName>
    </submittedName>
</protein>
<feature type="binding site" evidence="18">
    <location>
        <position position="687"/>
    </location>
    <ligand>
        <name>Zn(2+)</name>
        <dbReference type="ChEBI" id="CHEBI:29105"/>
    </ligand>
</feature>
<keyword evidence="6 18" id="KW-0479">Metal-binding</keyword>
<gene>
    <name evidence="22" type="primary">LOC106461218</name>
</gene>
<feature type="coiled-coil region" evidence="19">
    <location>
        <begin position="718"/>
        <end position="821"/>
    </location>
</feature>
<evidence type="ECO:0000256" key="10">
    <source>
        <dbReference type="ARBA" id="ARBA00022833"/>
    </source>
</evidence>
<evidence type="ECO:0000256" key="19">
    <source>
        <dbReference type="SAM" id="Coils"/>
    </source>
</evidence>
<dbReference type="InterPro" id="IPR027417">
    <property type="entry name" value="P-loop_NTPase"/>
</dbReference>
<keyword evidence="9" id="KW-0378">Hydrolase</keyword>
<evidence type="ECO:0000259" key="20">
    <source>
        <dbReference type="PROSITE" id="PS51131"/>
    </source>
</evidence>
<dbReference type="InterPro" id="IPR004584">
    <property type="entry name" value="Rad50_eukaryotes"/>
</dbReference>
<evidence type="ECO:0000256" key="11">
    <source>
        <dbReference type="ARBA" id="ARBA00022840"/>
    </source>
</evidence>
<keyword evidence="13 19" id="KW-0175">Coiled coil</keyword>
<sequence length="1316" mass="153945">MSYVEKMSIMGIRSFGPYDKDKQVISFFIPLTLILGPNGSGKTTIIECLKYITTGDMPPNCGRGGSFVHDPKVAREQEVKGQIKLQFQDVLGKQAVLTRSIVAIQKQKKIETRTLEGVISRRAPNGEKISMSSKCAQIDKEMISNLGVSKAVLNNVIFCHQEESNWPLSEGKALKQKFDEIFAATRYIKALDNIKKIRTEKLNNVKHYQTELKFLKQNKDKAIEIKEDLGRTQTRLSSCKDRVNEVEEKLRPIYAKLELIAEREEDINNLQTEMNSNKEILKHLENSYNDLHKNIKNIFHGTVDELQQELKDYQTVLERKQASFMKQKRKLQECEQECGLITKNKSLFLVDIGRLTQEQQQHQEKIEQRDSLVMSLSRQFGEGIFSESGSPLQEEKVQKVVQCLQQRLEIAEQDLRRSKVKFATEEKDLQKRMEIVREQKIKLDQKNFFECDQLSKNREEVREITREVKRIDTSANKLKDLEQDQAQMEEELKEVEVSVDINSIKSNIVGKQKQLSIWETQISNLNVEMDQMQLEGKVRAEIDILQKEKMTKEENLRRLQGRNEDTITHLLGKVELENLRNTLEDYLNSISREVQELSKELSIKKSKLSSLETTKNFQVEQLHQKEKELKYHQERVNQISGKESFDETLEFLQSSIKSLHDEKGSLIGSQYIYSKYVEKLQRENPCCPLCQRHFEEDQESKDLLRDVQRKLQMIPSQLDIKQRNLTEQQERLDKMLELRPVREAMVELSEKKIPDVKIKISQLNKEIESLLKDITEMEETLDAKQMDRETAASIQPDVILLDQSNVELQRTERKVKTLKCKLSGEDTSRTVQQVSDERNHLQKESESVRRHLDMQQKIIHEHQERIQNLREQIHQVHTKKFQISGDLQKRLTLEERANKLMAENSKLEQCIHESKEKVRKLDKQIENLQDESKQLTESKEHEFQMLQNKLKTKTEEKSSLDNLNDKITQFANSGKLTELKDKQTKLQELQEKLNMELNKFKTINSDIQKLNEELSSQEMKKRELQDNLELKKIEDDMSNRKIKMEVIEEKLGTIDATSFYREKQRLVKDERNLTGERQQAEGRKRELEEIVRKQQKELEEDMYKNAEKLFQTTLIQLRTTELASDDLNKYYTALDKAVMHYHNMKMDEINKIIRELWIKTYRGNDIDYIEIRSDEEEGGASLDKQKRTYNYRVVMVKGDTSLDMRGRCSAGQKVLASLIIRLALAETFCLNCGILALDEPTTNLDRDNIESLAHALVEIVKFRSQQKNFQLIIITHDEDFIELLGRSDAVEYFYKVSKNHEGKSQLSKCVFGEVTR</sequence>
<feature type="domain" description="Zinc-hook" evidence="20">
    <location>
        <begin position="642"/>
        <end position="740"/>
    </location>
</feature>
<keyword evidence="7" id="KW-0547">Nucleotide-binding</keyword>
<keyword evidence="8" id="KW-0227">DNA damage</keyword>
<evidence type="ECO:0000256" key="7">
    <source>
        <dbReference type="ARBA" id="ARBA00022741"/>
    </source>
</evidence>
<feature type="coiled-coil region" evidence="19">
    <location>
        <begin position="972"/>
        <end position="1104"/>
    </location>
</feature>
<evidence type="ECO:0000256" key="9">
    <source>
        <dbReference type="ARBA" id="ARBA00022801"/>
    </source>
</evidence>
<dbReference type="PROSITE" id="PS51131">
    <property type="entry name" value="ZN_HOOK"/>
    <property type="match status" value="1"/>
</dbReference>
<proteinExistence type="inferred from homology"/>
<name>A0ABM1B7N8_LIMPO</name>